<dbReference type="Proteomes" id="UP000237347">
    <property type="component" value="Unassembled WGS sequence"/>
</dbReference>
<organism evidence="1 2">
    <name type="scientific">Quercus suber</name>
    <name type="common">Cork oak</name>
    <dbReference type="NCBI Taxonomy" id="58331"/>
    <lineage>
        <taxon>Eukaryota</taxon>
        <taxon>Viridiplantae</taxon>
        <taxon>Streptophyta</taxon>
        <taxon>Embryophyta</taxon>
        <taxon>Tracheophyta</taxon>
        <taxon>Spermatophyta</taxon>
        <taxon>Magnoliopsida</taxon>
        <taxon>eudicotyledons</taxon>
        <taxon>Gunneridae</taxon>
        <taxon>Pentapetalae</taxon>
        <taxon>rosids</taxon>
        <taxon>fabids</taxon>
        <taxon>Fagales</taxon>
        <taxon>Fagaceae</taxon>
        <taxon>Quercus</taxon>
    </lineage>
</organism>
<proteinExistence type="predicted"/>
<protein>
    <submittedName>
        <fullName evidence="1">Uncharacterized protein</fullName>
    </submittedName>
</protein>
<name>A0AAW0J0V2_QUESU</name>
<comment type="caution">
    <text evidence="1">The sequence shown here is derived from an EMBL/GenBank/DDBJ whole genome shotgun (WGS) entry which is preliminary data.</text>
</comment>
<feature type="non-terminal residue" evidence="1">
    <location>
        <position position="77"/>
    </location>
</feature>
<accession>A0AAW0J0V2</accession>
<reference evidence="1 2" key="1">
    <citation type="journal article" date="2018" name="Sci. Data">
        <title>The draft genome sequence of cork oak.</title>
        <authorList>
            <person name="Ramos A.M."/>
            <person name="Usie A."/>
            <person name="Barbosa P."/>
            <person name="Barros P.M."/>
            <person name="Capote T."/>
            <person name="Chaves I."/>
            <person name="Simoes F."/>
            <person name="Abreu I."/>
            <person name="Carrasquinho I."/>
            <person name="Faro C."/>
            <person name="Guimaraes J.B."/>
            <person name="Mendonca D."/>
            <person name="Nobrega F."/>
            <person name="Rodrigues L."/>
            <person name="Saibo N.J.M."/>
            <person name="Varela M.C."/>
            <person name="Egas C."/>
            <person name="Matos J."/>
            <person name="Miguel C.M."/>
            <person name="Oliveira M.M."/>
            <person name="Ricardo C.P."/>
            <person name="Goncalves S."/>
        </authorList>
    </citation>
    <scope>NUCLEOTIDE SEQUENCE [LARGE SCALE GENOMIC DNA]</scope>
    <source>
        <strain evidence="2">cv. HL8</strain>
    </source>
</reference>
<dbReference type="AlphaFoldDB" id="A0AAW0J0V2"/>
<gene>
    <name evidence="1" type="ORF">CFP56_038987</name>
</gene>
<evidence type="ECO:0000313" key="1">
    <source>
        <dbReference type="EMBL" id="KAK7820277.1"/>
    </source>
</evidence>
<keyword evidence="2" id="KW-1185">Reference proteome</keyword>
<sequence>MFQENFVTSCGKLARILYLQSKINNSPCAVKASSGNYANLVNLIKTQLHLLDLFFVIFWLLWNQRNKIQVGDSGPPM</sequence>
<evidence type="ECO:0000313" key="2">
    <source>
        <dbReference type="Proteomes" id="UP000237347"/>
    </source>
</evidence>
<dbReference type="EMBL" id="PKMF04000744">
    <property type="protein sequence ID" value="KAK7820277.1"/>
    <property type="molecule type" value="Genomic_DNA"/>
</dbReference>